<dbReference type="Proteomes" id="UP000054560">
    <property type="component" value="Unassembled WGS sequence"/>
</dbReference>
<dbReference type="CDD" id="cd13154">
    <property type="entry name" value="KOW_Mtr4"/>
    <property type="match status" value="1"/>
</dbReference>
<dbReference type="SMART" id="SM01142">
    <property type="entry name" value="DSHCT"/>
    <property type="match status" value="1"/>
</dbReference>
<dbReference type="FunFam" id="3.40.50.300:FF:000083">
    <property type="entry name" value="ATP-dependent RNA helicase DOB1"/>
    <property type="match status" value="1"/>
</dbReference>
<dbReference type="STRING" id="667725.A0A0L0G122"/>
<dbReference type="CDD" id="cd18024">
    <property type="entry name" value="DEXHc_Mtr4-like"/>
    <property type="match status" value="1"/>
</dbReference>
<dbReference type="Gene3D" id="3.40.50.300">
    <property type="entry name" value="P-loop containing nucleotide triphosphate hydrolases"/>
    <property type="match status" value="2"/>
</dbReference>
<evidence type="ECO:0000256" key="1">
    <source>
        <dbReference type="ARBA" id="ARBA00004123"/>
    </source>
</evidence>
<dbReference type="SMART" id="SM00490">
    <property type="entry name" value="HELICc"/>
    <property type="match status" value="1"/>
</dbReference>
<evidence type="ECO:0000256" key="7">
    <source>
        <dbReference type="ARBA" id="ARBA00022840"/>
    </source>
</evidence>
<feature type="domain" description="Helicase C-terminal" evidence="11">
    <location>
        <begin position="389"/>
        <end position="590"/>
    </location>
</feature>
<dbReference type="Pfam" id="PF13234">
    <property type="entry name" value="MTR4_beta-barrel"/>
    <property type="match status" value="1"/>
</dbReference>
<dbReference type="GeneID" id="25905397"/>
<dbReference type="InterPro" id="IPR011545">
    <property type="entry name" value="DEAD/DEAH_box_helicase_dom"/>
</dbReference>
<evidence type="ECO:0000256" key="9">
    <source>
        <dbReference type="SAM" id="Coils"/>
    </source>
</evidence>
<organism evidence="12 13">
    <name type="scientific">Sphaeroforma arctica JP610</name>
    <dbReference type="NCBI Taxonomy" id="667725"/>
    <lineage>
        <taxon>Eukaryota</taxon>
        <taxon>Ichthyosporea</taxon>
        <taxon>Ichthyophonida</taxon>
        <taxon>Sphaeroforma</taxon>
    </lineage>
</organism>
<dbReference type="PIRSF" id="PIRSF005198">
    <property type="entry name" value="Antiviral_helicase_SKI2"/>
    <property type="match status" value="1"/>
</dbReference>
<dbReference type="PANTHER" id="PTHR12131">
    <property type="entry name" value="ATP-DEPENDENT RNA AND DNA HELICASE"/>
    <property type="match status" value="1"/>
</dbReference>
<protein>
    <submittedName>
        <fullName evidence="12">Superkiller viralicidic activity 2-like 2</fullName>
    </submittedName>
</protein>
<dbReference type="PROSITE" id="PS51194">
    <property type="entry name" value="HELICASE_CTER"/>
    <property type="match status" value="1"/>
</dbReference>
<dbReference type="FunFam" id="2.40.30.300:FF:000001">
    <property type="entry name" value="Mtr4 exosome RNA helicase"/>
    <property type="match status" value="1"/>
</dbReference>
<evidence type="ECO:0000313" key="12">
    <source>
        <dbReference type="EMBL" id="KNC82827.1"/>
    </source>
</evidence>
<evidence type="ECO:0000256" key="5">
    <source>
        <dbReference type="ARBA" id="ARBA00022801"/>
    </source>
</evidence>
<evidence type="ECO:0000256" key="2">
    <source>
        <dbReference type="ARBA" id="ARBA00010140"/>
    </source>
</evidence>
<accession>A0A0L0G122</accession>
<evidence type="ECO:0000259" key="11">
    <source>
        <dbReference type="PROSITE" id="PS51194"/>
    </source>
</evidence>
<comment type="similarity">
    <text evidence="2">Belongs to the helicase family. SKI2 subfamily.</text>
</comment>
<evidence type="ECO:0000256" key="8">
    <source>
        <dbReference type="ARBA" id="ARBA00023242"/>
    </source>
</evidence>
<sequence length="1062" mass="119638">MLSSSYCIVLQQPERFIDHFVLQDLDDLDLFGGFASDSGTKPVPRAAKRDRKVAVKADVKKAKLSAPSPKVEEIKEDSVDSKNDAIDREDAEMGIKIDAPKGFKPMLTDSIVLDTETTAGCKHQVAVPVDYDYVPLSEHQPPAEPAKTYPFTLDTFQSQAVKCLERNESVLVSAHTSAGKTVVAEYAIAMSLRDKQRVIYTTPIKALSNQKFREFTEEFGDVGLMTGDVTINPTASVLVMTTEILRSMLYRGSEIMREIGWVVFDEVHYMRDRERGVVWEETLILLPDNIHHVFLSATIPNAIEFARWICQLHKQPCHVVYTDYRPTPLQHYIFPAGGDGLYLVVDENGTFKDANFNKAMASLTDTKDNAGKAAAGGKGKAKNTGATSDIYKIVKMIMDKAYQPVIVFSFRKRECEAYALQLSKLDFNSEEDKEVVDQIVENALEGLSEEDRKLPQVEHIKPLLRRGIGIHHGGLLPLLKEMIEILFQEGLIKALFATETFAMGLNMPARTVVFTSVRKFDGQQMRYVTGGEYIQMSGRAGRRGLDKQGIVIQMVDEKMEPDVAMNLLRGGADKLTSAFHITYNMLLNLLRIEELNPEYMLERSFLQFQHRIAVPELQRRLAELSESKNAFIIENEPIVDEYCQIRTQLTKCQTEIHAIVTQPEHVVPFLQPGRLARIKEDEVDYGWGCIVNFQKKLKGSKGTISANPQDVTYIVEVLLLVTKQKGVSSKPVPFTGKGTGKDTGEMVVVPVTLQSLHSISVVRIHTPNDLTKPEHLRKVEKSIAEMKIRFPDGLPLLDPVEDMRIQSTTLDNLTQRVETLEKRLYAHVLHNDDSAKDAFAQHALKAKVLQEIESVEKELKKTNTVVEMGDLKMRKRVLRRLGYTLPGDVIDLKGRVACEISTGDELLLSEMIFNGVYNDLSVEQCTALLTCFVFQEKSKEMPKLKEELAAPLRQMQESARRIARVSIECKMTVDEEEYVEGFRPELMDVGHAWCKGATFGEVCKMTDVFEGSIIRCLRREEELMRQMSLAAKVIGNTELEVKFAQGIQKIKRDIVFAASLYL</sequence>
<dbReference type="GO" id="GO:0005634">
    <property type="term" value="C:nucleus"/>
    <property type="evidence" value="ECO:0007669"/>
    <property type="project" value="UniProtKB-SubCell"/>
</dbReference>
<evidence type="ECO:0000256" key="4">
    <source>
        <dbReference type="ARBA" id="ARBA00022741"/>
    </source>
</evidence>
<evidence type="ECO:0000256" key="3">
    <source>
        <dbReference type="ARBA" id="ARBA00022552"/>
    </source>
</evidence>
<dbReference type="InterPro" id="IPR014001">
    <property type="entry name" value="Helicase_ATP-bd"/>
</dbReference>
<keyword evidence="3" id="KW-0698">rRNA processing</keyword>
<dbReference type="GO" id="GO:0016787">
    <property type="term" value="F:hydrolase activity"/>
    <property type="evidence" value="ECO:0007669"/>
    <property type="project" value="UniProtKB-KW"/>
</dbReference>
<dbReference type="Pfam" id="PF00271">
    <property type="entry name" value="Helicase_C"/>
    <property type="match status" value="1"/>
</dbReference>
<keyword evidence="8" id="KW-0539">Nucleus</keyword>
<keyword evidence="9" id="KW-0175">Coiled coil</keyword>
<dbReference type="FunFam" id="1.10.3380.30:FF:000002">
    <property type="entry name" value="superkiller viralicidic activity 2-like 2"/>
    <property type="match status" value="1"/>
</dbReference>
<comment type="subcellular location">
    <subcellularLocation>
        <location evidence="1">Nucleus</location>
    </subcellularLocation>
</comment>
<name>A0A0L0G122_9EUKA</name>
<proteinExistence type="inferred from homology"/>
<evidence type="ECO:0000256" key="6">
    <source>
        <dbReference type="ARBA" id="ARBA00022806"/>
    </source>
</evidence>
<dbReference type="Pfam" id="PF00270">
    <property type="entry name" value="DEAD"/>
    <property type="match status" value="1"/>
</dbReference>
<dbReference type="InterPro" id="IPR048392">
    <property type="entry name" value="MTR4-like_stalk"/>
</dbReference>
<dbReference type="CDD" id="cd18795">
    <property type="entry name" value="SF2_C_Ski2"/>
    <property type="match status" value="1"/>
</dbReference>
<dbReference type="eggNOG" id="KOG0948">
    <property type="taxonomic scope" value="Eukaryota"/>
</dbReference>
<dbReference type="Pfam" id="PF21408">
    <property type="entry name" value="MTR4-like_stalk"/>
    <property type="match status" value="1"/>
</dbReference>
<evidence type="ECO:0000313" key="13">
    <source>
        <dbReference type="Proteomes" id="UP000054560"/>
    </source>
</evidence>
<dbReference type="PROSITE" id="PS51192">
    <property type="entry name" value="HELICASE_ATP_BIND_1"/>
    <property type="match status" value="1"/>
</dbReference>
<keyword evidence="4" id="KW-0547">Nucleotide-binding</keyword>
<keyword evidence="5" id="KW-0378">Hydrolase</keyword>
<dbReference type="GO" id="GO:0000460">
    <property type="term" value="P:maturation of 5.8S rRNA"/>
    <property type="evidence" value="ECO:0007669"/>
    <property type="project" value="TreeGrafter"/>
</dbReference>
<dbReference type="GO" id="GO:0005524">
    <property type="term" value="F:ATP binding"/>
    <property type="evidence" value="ECO:0007669"/>
    <property type="project" value="UniProtKB-KW"/>
</dbReference>
<dbReference type="AlphaFoldDB" id="A0A0L0G122"/>
<dbReference type="GO" id="GO:0006401">
    <property type="term" value="P:RNA catabolic process"/>
    <property type="evidence" value="ECO:0007669"/>
    <property type="project" value="InterPro"/>
</dbReference>
<dbReference type="InterPro" id="IPR016438">
    <property type="entry name" value="SKI2-like"/>
</dbReference>
<dbReference type="InterPro" id="IPR001650">
    <property type="entry name" value="Helicase_C-like"/>
</dbReference>
<dbReference type="SMART" id="SM00487">
    <property type="entry name" value="DEXDc"/>
    <property type="match status" value="1"/>
</dbReference>
<dbReference type="GO" id="GO:0003723">
    <property type="term" value="F:RNA binding"/>
    <property type="evidence" value="ECO:0007669"/>
    <property type="project" value="InterPro"/>
</dbReference>
<reference evidence="12 13" key="1">
    <citation type="submission" date="2011-02" db="EMBL/GenBank/DDBJ databases">
        <title>The Genome Sequence of Sphaeroforma arctica JP610.</title>
        <authorList>
            <consortium name="The Broad Institute Genome Sequencing Platform"/>
            <person name="Russ C."/>
            <person name="Cuomo C."/>
            <person name="Young S.K."/>
            <person name="Zeng Q."/>
            <person name="Gargeya S."/>
            <person name="Alvarado L."/>
            <person name="Berlin A."/>
            <person name="Chapman S.B."/>
            <person name="Chen Z."/>
            <person name="Freedman E."/>
            <person name="Gellesch M."/>
            <person name="Goldberg J."/>
            <person name="Griggs A."/>
            <person name="Gujja S."/>
            <person name="Heilman E."/>
            <person name="Heiman D."/>
            <person name="Howarth C."/>
            <person name="Mehta T."/>
            <person name="Neiman D."/>
            <person name="Pearson M."/>
            <person name="Roberts A."/>
            <person name="Saif S."/>
            <person name="Shea T."/>
            <person name="Shenoy N."/>
            <person name="Sisk P."/>
            <person name="Stolte C."/>
            <person name="Sykes S."/>
            <person name="White J."/>
            <person name="Yandava C."/>
            <person name="Burger G."/>
            <person name="Gray M.W."/>
            <person name="Holland P.W.H."/>
            <person name="King N."/>
            <person name="Lang F.B.F."/>
            <person name="Roger A.J."/>
            <person name="Ruiz-Trillo I."/>
            <person name="Haas B."/>
            <person name="Nusbaum C."/>
            <person name="Birren B."/>
        </authorList>
    </citation>
    <scope>NUCLEOTIDE SEQUENCE [LARGE SCALE GENOMIC DNA]</scope>
    <source>
        <strain evidence="12 13">JP610</strain>
    </source>
</reference>
<dbReference type="SUPFAM" id="SSF52540">
    <property type="entry name" value="P-loop containing nucleoside triphosphate hydrolases"/>
    <property type="match status" value="1"/>
</dbReference>
<feature type="domain" description="Helicase ATP-binding" evidence="10">
    <location>
        <begin position="161"/>
        <end position="317"/>
    </location>
</feature>
<keyword evidence="13" id="KW-1185">Reference proteome</keyword>
<dbReference type="FunFam" id="3.40.50.300:FF:000141">
    <property type="entry name" value="ATP-dependent RNA helicase DOB1"/>
    <property type="match status" value="1"/>
</dbReference>
<dbReference type="PANTHER" id="PTHR12131:SF7">
    <property type="entry name" value="EXOSOME RNA HELICASE MTR4"/>
    <property type="match status" value="1"/>
</dbReference>
<dbReference type="Pfam" id="PF08148">
    <property type="entry name" value="DSHCT"/>
    <property type="match status" value="1"/>
</dbReference>
<dbReference type="Gene3D" id="1.10.3380.30">
    <property type="match status" value="2"/>
</dbReference>
<dbReference type="InterPro" id="IPR025696">
    <property type="entry name" value="Beta-barrel_MTR4"/>
</dbReference>
<dbReference type="RefSeq" id="XP_014156729.1">
    <property type="nucleotide sequence ID" value="XM_014301254.1"/>
</dbReference>
<gene>
    <name evidence="12" type="ORF">SARC_04893</name>
</gene>
<dbReference type="EMBL" id="KQ241888">
    <property type="protein sequence ID" value="KNC82827.1"/>
    <property type="molecule type" value="Genomic_DNA"/>
</dbReference>
<dbReference type="Gene3D" id="2.40.30.300">
    <property type="match status" value="1"/>
</dbReference>
<dbReference type="InterPro" id="IPR012961">
    <property type="entry name" value="Ski2/MTR4_C"/>
</dbReference>
<keyword evidence="7" id="KW-0067">ATP-binding</keyword>
<feature type="coiled-coil region" evidence="9">
    <location>
        <begin position="803"/>
        <end position="865"/>
    </location>
</feature>
<dbReference type="InterPro" id="IPR050699">
    <property type="entry name" value="RNA-DNA_Helicase"/>
</dbReference>
<dbReference type="InterPro" id="IPR027417">
    <property type="entry name" value="P-loop_NTPase"/>
</dbReference>
<dbReference type="OrthoDB" id="64767at2759"/>
<dbReference type="GO" id="GO:0003724">
    <property type="term" value="F:RNA helicase activity"/>
    <property type="evidence" value="ECO:0007669"/>
    <property type="project" value="InterPro"/>
</dbReference>
<evidence type="ECO:0000259" key="10">
    <source>
        <dbReference type="PROSITE" id="PS51192"/>
    </source>
</evidence>
<keyword evidence="6" id="KW-0347">Helicase</keyword>